<comment type="caution">
    <text evidence="2">The sequence shown here is derived from an EMBL/GenBank/DDBJ whole genome shotgun (WGS) entry which is preliminary data.</text>
</comment>
<sequence length="222" mass="25587">MKKGLVEFNWNDIEKYSEEDITYFLFIEGKNIDSICKIRNLDRPTVQNHIIEGKIKYRFLARSKNTEELFIEITKAGKRDKQELLSSFNEENKNKLLDFIINSYLKMNSKHKEIAVWILGELKDAKGLGILVKASVNNIVNVRRMAISAMGKLENQSCEMPLIRALEDSNPQVITYAIKALQKLNSVKAKEKIMSLKNSTDKSYIMKAADEYLCSLEDKDKL</sequence>
<evidence type="ECO:0000259" key="1">
    <source>
        <dbReference type="Pfam" id="PF14493"/>
    </source>
</evidence>
<dbReference type="InterPro" id="IPR016024">
    <property type="entry name" value="ARM-type_fold"/>
</dbReference>
<dbReference type="Pfam" id="PF14493">
    <property type="entry name" value="HTH_40"/>
    <property type="match status" value="1"/>
</dbReference>
<dbReference type="InterPro" id="IPR029491">
    <property type="entry name" value="Helicase_HTH"/>
</dbReference>
<dbReference type="Gene3D" id="1.25.10.10">
    <property type="entry name" value="Leucine-rich Repeat Variant"/>
    <property type="match status" value="1"/>
</dbReference>
<feature type="domain" description="Helicase Helix-turn-helix" evidence="1">
    <location>
        <begin position="20"/>
        <end position="86"/>
    </location>
</feature>
<dbReference type="Pfam" id="PF13646">
    <property type="entry name" value="HEAT_2"/>
    <property type="match status" value="1"/>
</dbReference>
<name>A0A0L6ZDQ2_9CLOT</name>
<dbReference type="Proteomes" id="UP000037043">
    <property type="component" value="Unassembled WGS sequence"/>
</dbReference>
<reference evidence="3" key="1">
    <citation type="submission" date="2015-08" db="EMBL/GenBank/DDBJ databases">
        <title>Genome sequence of the strict anaerobe Clostridium homopropionicum LuHBu1 (DSM 5847T).</title>
        <authorList>
            <person name="Poehlein A."/>
            <person name="Beck M."/>
            <person name="Schiel-Bengelsdorf B."/>
            <person name="Bengelsdorf F.R."/>
            <person name="Daniel R."/>
            <person name="Duerre P."/>
        </authorList>
    </citation>
    <scope>NUCLEOTIDE SEQUENCE [LARGE SCALE GENOMIC DNA]</scope>
    <source>
        <strain evidence="3">DSM 5847</strain>
    </source>
</reference>
<organism evidence="2 3">
    <name type="scientific">Clostridium homopropionicum DSM 5847</name>
    <dbReference type="NCBI Taxonomy" id="1121318"/>
    <lineage>
        <taxon>Bacteria</taxon>
        <taxon>Bacillati</taxon>
        <taxon>Bacillota</taxon>
        <taxon>Clostridia</taxon>
        <taxon>Eubacteriales</taxon>
        <taxon>Clostridiaceae</taxon>
        <taxon>Clostridium</taxon>
    </lineage>
</organism>
<accession>A0A0L6ZDQ2</accession>
<dbReference type="InterPro" id="IPR011989">
    <property type="entry name" value="ARM-like"/>
</dbReference>
<protein>
    <recommendedName>
        <fullName evidence="1">Helicase Helix-turn-helix domain-containing protein</fullName>
    </recommendedName>
</protein>
<evidence type="ECO:0000313" key="2">
    <source>
        <dbReference type="EMBL" id="KOA21095.1"/>
    </source>
</evidence>
<dbReference type="AlphaFoldDB" id="A0A0L6ZDQ2"/>
<dbReference type="STRING" id="36844.SAMN04488501_10437"/>
<dbReference type="SUPFAM" id="SSF48371">
    <property type="entry name" value="ARM repeat"/>
    <property type="match status" value="1"/>
</dbReference>
<proteinExistence type="predicted"/>
<keyword evidence="3" id="KW-1185">Reference proteome</keyword>
<dbReference type="EMBL" id="LHUR01000011">
    <property type="protein sequence ID" value="KOA21095.1"/>
    <property type="molecule type" value="Genomic_DNA"/>
</dbReference>
<gene>
    <name evidence="2" type="ORF">CLHOM_06830</name>
</gene>
<dbReference type="PATRIC" id="fig|1121318.3.peg.685"/>
<dbReference type="RefSeq" id="WP_052220273.1">
    <property type="nucleotide sequence ID" value="NZ_LHUR01000011.1"/>
</dbReference>
<evidence type="ECO:0000313" key="3">
    <source>
        <dbReference type="Proteomes" id="UP000037043"/>
    </source>
</evidence>